<organism evidence="2">
    <name type="scientific">marine sediment metagenome</name>
    <dbReference type="NCBI Taxonomy" id="412755"/>
    <lineage>
        <taxon>unclassified sequences</taxon>
        <taxon>metagenomes</taxon>
        <taxon>ecological metagenomes</taxon>
    </lineage>
</organism>
<name>A0A0F9Y8Q1_9ZZZZ</name>
<feature type="domain" description="SMODS-associated and fused to various effectors" evidence="1">
    <location>
        <begin position="331"/>
        <end position="520"/>
    </location>
</feature>
<evidence type="ECO:0000259" key="1">
    <source>
        <dbReference type="Pfam" id="PF18145"/>
    </source>
</evidence>
<proteinExistence type="predicted"/>
<evidence type="ECO:0000313" key="2">
    <source>
        <dbReference type="EMBL" id="KKO08327.1"/>
    </source>
</evidence>
<comment type="caution">
    <text evidence="2">The sequence shown here is derived from an EMBL/GenBank/DDBJ whole genome shotgun (WGS) entry which is preliminary data.</text>
</comment>
<dbReference type="Pfam" id="PF18145">
    <property type="entry name" value="SAVED"/>
    <property type="match status" value="1"/>
</dbReference>
<dbReference type="EMBL" id="LAZR01000009">
    <property type="protein sequence ID" value="KKO08327.1"/>
    <property type="molecule type" value="Genomic_DNA"/>
</dbReference>
<reference evidence="2" key="1">
    <citation type="journal article" date="2015" name="Nature">
        <title>Complex archaea that bridge the gap between prokaryotes and eukaryotes.</title>
        <authorList>
            <person name="Spang A."/>
            <person name="Saw J.H."/>
            <person name="Jorgensen S.L."/>
            <person name="Zaremba-Niedzwiedzka K."/>
            <person name="Martijn J."/>
            <person name="Lind A.E."/>
            <person name="van Eijk R."/>
            <person name="Schleper C."/>
            <person name="Guy L."/>
            <person name="Ettema T.J."/>
        </authorList>
    </citation>
    <scope>NUCLEOTIDE SEQUENCE</scope>
</reference>
<sequence length="522" mass="57366">MRSKHGVSSLAPSFRGPEGNTLANAIAARQHGDNYQARHFWNLALPMLATDSDIATIAYDFSDRKAFDDVVITYDPPRGQTHQEPLSTHYMQVKWQANQDHEFGYADLIDPKFINASKVSLLERLQDAQTPNETSARYTLVTTARVKANDPLLSLINNIDGTLRLKDLKKGGPDSKMGLVRSLWCTALKLSNEEQLFDVLKSFAILDNQPNLEGMRELVSTVARSVGLQLAPNSASDFRPDALARELIQCGYEDLNRKELLSFLAQEGLKPAASVQLQAQFTDVLIKSFDRLATDVSKFDTVIDLTQHFEGRYLDPSCTWQEDVVTPIIQSLRTQAQKSSHIRIAMDAHASVAFACGRVLHLKSGVRSEIYQNGRKGPELWHAEDGQGDAPQLDTRLIDLGAGDEIAVSVSVAQPTENAVLAFVQKSLPKAGKVLSCHLPSGPSQIGISGGHHAAKLSDQLAGIVKSLRETHDISRVHLFVAAPNALLFYLGQQAQSLGRHQMYEYDMDGDHGGSYVASISD</sequence>
<dbReference type="InterPro" id="IPR040836">
    <property type="entry name" value="SAVED"/>
</dbReference>
<dbReference type="AlphaFoldDB" id="A0A0F9Y8Q1"/>
<gene>
    <name evidence="2" type="ORF">LCGC14_0042650</name>
</gene>
<accession>A0A0F9Y8Q1</accession>
<protein>
    <recommendedName>
        <fullName evidence="1">SMODS-associated and fused to various effectors domain-containing protein</fullName>
    </recommendedName>
</protein>
<dbReference type="NCBIfam" id="NF033611">
    <property type="entry name" value="SAVED"/>
    <property type="match status" value="1"/>
</dbReference>